<dbReference type="EMBL" id="CADCXV010001449">
    <property type="protein sequence ID" value="CAB0044414.1"/>
    <property type="molecule type" value="Genomic_DNA"/>
</dbReference>
<proteinExistence type="predicted"/>
<dbReference type="GO" id="GO:0003824">
    <property type="term" value="F:catalytic activity"/>
    <property type="evidence" value="ECO:0007669"/>
    <property type="project" value="InterPro"/>
</dbReference>
<dbReference type="InterPro" id="IPR052560">
    <property type="entry name" value="RdDP_mobile_element"/>
</dbReference>
<name>A0A6H5J316_9HYME</name>
<evidence type="ECO:0000256" key="1">
    <source>
        <dbReference type="SAM" id="MobiDB-lite"/>
    </source>
</evidence>
<sequence length="895" mass="103595">MPKFLLTLVTCKIFATFVYIFLSCAICTLVPVVTWRGLRKTLHSIIYTGFHRTPSLLQYESALDERLYPMKQDIDILLVSETHFTSRNHFSMPHYKFYSTNHPDQTAHGGTAIIIKTQINHHAIEHHQKDYLQATNIVIEDWRGTLVVSAVYCPPLLAINQTQFESFFSQLGHRFIAGGDWNAKHPWWGSRLQTPNPRGRQLYEAIQKHDCITISTGEPTYWPSDPKKRPDLIDFAVAKGIKHKFRACSSLDLTSDHSPVTIVIDTPLKSTLRTKQKTNWTKFKEIVQKKVHCNMPLRTAENLERSVEEFNTILRLAVTEATTTTAVTLNHSPLPNIIKEKIKEKRKLRKEWQNSRNIVTKRKLNKTIRELKVILHEEKNDQIKNYLQNLTPMEDTDYSLWKATKRINKPQKFIAPIRKETGEWARSDKEKGQAFARHLEGVFKPYDRVIPFVEEQLLLTPYESTPPDETPIAAAKITEIMEIIRNIKPKKAPGHDSITGRMLKELPPIAYRAITIIINACLRLSHFPTQWKESQIILIQKPGKEADKVSSYRPISLLPVLSKICEKIILSRMKKIIDISSAQRDVRDAAKAEYLQSGQRDRRRERQRVRAVLTLIIEASIHAPVRIRAECDRSSHRGVTPRQLAHATFRPRSWRRTRKRASLVTRLWWHSRILLLLATAKLWRRRRSRKRISDEFIVHKKKEHQSCRRQGVASTRYHAKARLSRWPSEWRLLYTSTYSAGQVHRHERARPRRHSRGNEEDTETSERESDARRNNVFGRKHLESHFLSEMFETKCSEQLSAEDATAYAPALILNIGDTAILRNDYSSVAAAAAAAAAKRKILSKRSENSGNLLQKHIEFNLDINRQNLFEFFRSDSSTRVVCPLAHCTGNQFKNT</sequence>
<organism evidence="3 4">
    <name type="scientific">Trichogramma brassicae</name>
    <dbReference type="NCBI Taxonomy" id="86971"/>
    <lineage>
        <taxon>Eukaryota</taxon>
        <taxon>Metazoa</taxon>
        <taxon>Ecdysozoa</taxon>
        <taxon>Arthropoda</taxon>
        <taxon>Hexapoda</taxon>
        <taxon>Insecta</taxon>
        <taxon>Pterygota</taxon>
        <taxon>Neoptera</taxon>
        <taxon>Endopterygota</taxon>
        <taxon>Hymenoptera</taxon>
        <taxon>Apocrita</taxon>
        <taxon>Proctotrupomorpha</taxon>
        <taxon>Chalcidoidea</taxon>
        <taxon>Trichogrammatidae</taxon>
        <taxon>Trichogramma</taxon>
    </lineage>
</organism>
<feature type="compositionally biased region" description="Basic residues" evidence="1">
    <location>
        <begin position="743"/>
        <end position="755"/>
    </location>
</feature>
<keyword evidence="4" id="KW-1185">Reference proteome</keyword>
<dbReference type="Proteomes" id="UP000479190">
    <property type="component" value="Unassembled WGS sequence"/>
</dbReference>
<evidence type="ECO:0000259" key="2">
    <source>
        <dbReference type="Pfam" id="PF14529"/>
    </source>
</evidence>
<dbReference type="SUPFAM" id="SSF56219">
    <property type="entry name" value="DNase I-like"/>
    <property type="match status" value="1"/>
</dbReference>
<dbReference type="PANTHER" id="PTHR36688:SF2">
    <property type="entry name" value="ENDONUCLEASE_EXONUCLEASE_PHOSPHATASE DOMAIN-CONTAINING PROTEIN"/>
    <property type="match status" value="1"/>
</dbReference>
<feature type="compositionally biased region" description="Basic and acidic residues" evidence="1">
    <location>
        <begin position="756"/>
        <end position="773"/>
    </location>
</feature>
<protein>
    <recommendedName>
        <fullName evidence="2">Endonuclease/exonuclease/phosphatase domain-containing protein</fullName>
    </recommendedName>
</protein>
<evidence type="ECO:0000313" key="4">
    <source>
        <dbReference type="Proteomes" id="UP000479190"/>
    </source>
</evidence>
<dbReference type="InterPro" id="IPR036691">
    <property type="entry name" value="Endo/exonu/phosph_ase_sf"/>
</dbReference>
<dbReference type="PANTHER" id="PTHR36688">
    <property type="entry name" value="ENDO/EXONUCLEASE/PHOSPHATASE DOMAIN-CONTAINING PROTEIN"/>
    <property type="match status" value="1"/>
</dbReference>
<dbReference type="PROSITE" id="PS51257">
    <property type="entry name" value="PROKAR_LIPOPROTEIN"/>
    <property type="match status" value="1"/>
</dbReference>
<dbReference type="Gene3D" id="3.60.10.10">
    <property type="entry name" value="Endonuclease/exonuclease/phosphatase"/>
    <property type="match status" value="1"/>
</dbReference>
<accession>A0A6H5J316</accession>
<feature type="region of interest" description="Disordered" evidence="1">
    <location>
        <begin position="743"/>
        <end position="775"/>
    </location>
</feature>
<gene>
    <name evidence="3" type="ORF">TBRA_LOCUS16002</name>
</gene>
<evidence type="ECO:0000313" key="3">
    <source>
        <dbReference type="EMBL" id="CAB0044414.1"/>
    </source>
</evidence>
<dbReference type="AlphaFoldDB" id="A0A6H5J316"/>
<feature type="non-terminal residue" evidence="3">
    <location>
        <position position="895"/>
    </location>
</feature>
<reference evidence="3 4" key="1">
    <citation type="submission" date="2020-02" db="EMBL/GenBank/DDBJ databases">
        <authorList>
            <person name="Ferguson B K."/>
        </authorList>
    </citation>
    <scope>NUCLEOTIDE SEQUENCE [LARGE SCALE GENOMIC DNA]</scope>
</reference>
<dbReference type="InterPro" id="IPR005135">
    <property type="entry name" value="Endo/exonuclease/phosphatase"/>
</dbReference>
<dbReference type="OrthoDB" id="7550275at2759"/>
<dbReference type="Pfam" id="PF14529">
    <property type="entry name" value="Exo_endo_phos_2"/>
    <property type="match status" value="1"/>
</dbReference>
<feature type="domain" description="Endonuclease/exonuclease/phosphatase" evidence="2">
    <location>
        <begin position="147"/>
        <end position="260"/>
    </location>
</feature>